<dbReference type="EMBL" id="QFFI01000041">
    <property type="protein sequence ID" value="PWG61275.1"/>
    <property type="molecule type" value="Genomic_DNA"/>
</dbReference>
<protein>
    <submittedName>
        <fullName evidence="2">Nuclear transport factor 2 family protein</fullName>
    </submittedName>
</protein>
<organism evidence="2 3">
    <name type="scientific">Sediminicurvatus halobius</name>
    <dbReference type="NCBI Taxonomy" id="2182432"/>
    <lineage>
        <taxon>Bacteria</taxon>
        <taxon>Pseudomonadati</taxon>
        <taxon>Pseudomonadota</taxon>
        <taxon>Gammaproteobacteria</taxon>
        <taxon>Chromatiales</taxon>
        <taxon>Ectothiorhodospiraceae</taxon>
        <taxon>Sediminicurvatus</taxon>
    </lineage>
</organism>
<sequence>MTPLEAYCEFFAGLQRADLERLDAVFTEDARFRDPFNDVRGRNAVRAVFEHMFAVCAEARFEVLEAVPDGRSGYIRWRFHFRLARDRAPRRPVEGVSRVAFADDGRVQEHIDYWDAAGELYTQFPVLGGLMRWLRRRLAAPQTSLPVRY</sequence>
<proteinExistence type="predicted"/>
<keyword evidence="3" id="KW-1185">Reference proteome</keyword>
<dbReference type="Proteomes" id="UP000245474">
    <property type="component" value="Unassembled WGS sequence"/>
</dbReference>
<reference evidence="2 3" key="1">
    <citation type="submission" date="2018-05" db="EMBL/GenBank/DDBJ databases">
        <title>Spiribacter halobius sp. nov., a moderately halophilic bacterium isolated from marine solar saltern.</title>
        <authorList>
            <person name="Zheng W.-S."/>
            <person name="Lu D.-C."/>
            <person name="Du Z.-J."/>
        </authorList>
    </citation>
    <scope>NUCLEOTIDE SEQUENCE [LARGE SCALE GENOMIC DNA]</scope>
    <source>
        <strain evidence="2 3">E85</strain>
    </source>
</reference>
<dbReference type="AlphaFoldDB" id="A0A2U2MWP2"/>
<evidence type="ECO:0000313" key="2">
    <source>
        <dbReference type="EMBL" id="PWG61275.1"/>
    </source>
</evidence>
<dbReference type="Pfam" id="PF12680">
    <property type="entry name" value="SnoaL_2"/>
    <property type="match status" value="1"/>
</dbReference>
<dbReference type="RefSeq" id="WP_109680077.1">
    <property type="nucleotide sequence ID" value="NZ_CP086615.1"/>
</dbReference>
<dbReference type="InterPro" id="IPR032710">
    <property type="entry name" value="NTF2-like_dom_sf"/>
</dbReference>
<name>A0A2U2MWP2_9GAMM</name>
<evidence type="ECO:0000313" key="3">
    <source>
        <dbReference type="Proteomes" id="UP000245474"/>
    </source>
</evidence>
<accession>A0A2U2MWP2</accession>
<evidence type="ECO:0000259" key="1">
    <source>
        <dbReference type="Pfam" id="PF12680"/>
    </source>
</evidence>
<dbReference type="OrthoDB" id="1115105at2"/>
<dbReference type="InterPro" id="IPR037401">
    <property type="entry name" value="SnoaL-like"/>
</dbReference>
<feature type="domain" description="SnoaL-like" evidence="1">
    <location>
        <begin position="9"/>
        <end position="110"/>
    </location>
</feature>
<dbReference type="Gene3D" id="3.10.450.50">
    <property type="match status" value="1"/>
</dbReference>
<comment type="caution">
    <text evidence="2">The sequence shown here is derived from an EMBL/GenBank/DDBJ whole genome shotgun (WGS) entry which is preliminary data.</text>
</comment>
<dbReference type="SUPFAM" id="SSF54427">
    <property type="entry name" value="NTF2-like"/>
    <property type="match status" value="1"/>
</dbReference>
<gene>
    <name evidence="2" type="ORF">DEM34_17280</name>
</gene>